<dbReference type="VEuPathDB" id="TriTrypDB:TCSYLVIO_005222"/>
<evidence type="ECO:0000259" key="2">
    <source>
        <dbReference type="Pfam" id="PF13859"/>
    </source>
</evidence>
<dbReference type="CDD" id="cd15482">
    <property type="entry name" value="Sialidase_non-viral"/>
    <property type="match status" value="1"/>
</dbReference>
<dbReference type="InterPro" id="IPR021287">
    <property type="entry name" value="Trans-sialidase_CS"/>
</dbReference>
<gene>
    <name evidence="4" type="ORF">C4B63_3g211</name>
</gene>
<dbReference type="InterPro" id="IPR013320">
    <property type="entry name" value="ConA-like_dom_sf"/>
</dbReference>
<feature type="domain" description="Trans-sialidase C-terminal" evidence="3">
    <location>
        <begin position="506"/>
        <end position="722"/>
    </location>
</feature>
<dbReference type="VEuPathDB" id="TriTrypDB:TcG_10214"/>
<dbReference type="VEuPathDB" id="TriTrypDB:C4B63_3g211"/>
<dbReference type="VEuPathDB" id="TriTrypDB:C3747_67g23"/>
<sequence length="952" mass="101458">MLSRVAAVMAPRTHNRRRVTGSSGRRREGRESEPQRPNMSRHLFCSALLLLVVMMCCNAGAKAEEDPEQASEAKFEWKVIIEGGVTVDSLSAPGLLKVGSDVFAVAEAQCKNGEGNSFTGIASQLLTTQNVNTPVEIMNDAKKDTQVLEEGTTTKNKKVDVSRPTTVVKENDIYMLVGKYSRTDTADAQESGGGDSVLLLVKGKVNSVEENNKKIDWKGTESSPQRLDTQSDFWTKLIGSGGSGIKMEDGTLVFPVEATKEKNKEGESNDEKTVSLLIYTLKDNAASWKLSKEAPDGGCGDPSVVEWGEKDKKLIMMMTACDGGRRRVYESGDKGESWTEALGTLSRVWTNKQKGEGAKAVRSGFITATIGDDNRNVMLVTLPVYSKEDESKKKGKLHLWLTDNTHIVDIGPVSDDDAAASSLLYKSAGSGDKKEEELIALYEKKKDGKETSHSLWSVLLTAQLKRVKDVLATWKKVDDLVSKLCPSESDAKDTSTGTPCSPTVKITDGLVGFFSGNFSENTWRDEYLGANATVKGNDGGGNKATLHEGGVKFTGAWAEWPVGSQGENQLYHFANYNFTLVATVSIHNVPNEEGSPIPLLGVKVDDDNEKTVLLGLSYDSEKKWKLSCGGGTDTEDQSVTLATETTHHVVILLRNGTQGSAYVDGKSVGGDVPCELKVTEDKKISHFYIGGDGNSAKGASEVQEEVSVTVANVLLYNRPLDDDEINALNAKLSIPKAKDTKTVKEVTPPEVSKQVTLKTETLSSHVGQQQTEQGSLRTSENEGSGGLSTSAVSSVTSSPAAKETEDQSASGTFPEGHSKAGVDSSSEEVQTVDAETGDMVQGDGTQQPSVGTPATADTNAPTAETMAHDGTAMAPEVGAHSGEDGETVGGTHGQKREDIHAQHGEVKAAALSSSLGNVSQGNNSDAGTVRGSGLLPSLLLLLLLGLWVFAAL</sequence>
<evidence type="ECO:0000256" key="1">
    <source>
        <dbReference type="SAM" id="MobiDB-lite"/>
    </source>
</evidence>
<feature type="compositionally biased region" description="Low complexity" evidence="1">
    <location>
        <begin position="852"/>
        <end position="861"/>
    </location>
</feature>
<dbReference type="InterPro" id="IPR011040">
    <property type="entry name" value="Sialidase"/>
</dbReference>
<feature type="region of interest" description="Disordered" evidence="1">
    <location>
        <begin position="740"/>
        <end position="861"/>
    </location>
</feature>
<dbReference type="InterPro" id="IPR008377">
    <property type="entry name" value="Sialidase_trypan"/>
</dbReference>
<name>A0A2V2VZS1_TRYCR</name>
<dbReference type="VEuPathDB" id="TriTrypDB:TcBrA4_0143400"/>
<dbReference type="InterPro" id="IPR036278">
    <property type="entry name" value="Sialidase_sf"/>
</dbReference>
<dbReference type="VEuPathDB" id="TriTrypDB:BCY84_08739"/>
<feature type="compositionally biased region" description="Polar residues" evidence="1">
    <location>
        <begin position="753"/>
        <end position="782"/>
    </location>
</feature>
<feature type="region of interest" description="Disordered" evidence="1">
    <location>
        <begin position="1"/>
        <end position="37"/>
    </location>
</feature>
<dbReference type="PRINTS" id="PR01803">
    <property type="entry name" value="TCSIALIDASE"/>
</dbReference>
<dbReference type="EMBL" id="PRFA01000003">
    <property type="protein sequence ID" value="PWV01880.1"/>
    <property type="molecule type" value="Genomic_DNA"/>
</dbReference>
<feature type="compositionally biased region" description="Low complexity" evidence="1">
    <location>
        <begin position="787"/>
        <end position="801"/>
    </location>
</feature>
<feature type="region of interest" description="Disordered" evidence="1">
    <location>
        <begin position="874"/>
        <end position="894"/>
    </location>
</feature>
<dbReference type="Pfam" id="PF11052">
    <property type="entry name" value="Tr-sialidase_C"/>
    <property type="match status" value="1"/>
</dbReference>
<dbReference type="AlphaFoldDB" id="A0A2V2VZS1"/>
<dbReference type="VEuPathDB" id="TriTrypDB:Tc_MARK_7444"/>
<dbReference type="VEuPathDB" id="TriTrypDB:TcCLB.505155.4"/>
<dbReference type="InterPro" id="IPR055239">
    <property type="entry name" value="TS_C"/>
</dbReference>
<comment type="caution">
    <text evidence="4">The sequence shown here is derived from an EMBL/GenBank/DDBJ whole genome shotgun (WGS) entry which is preliminary data.</text>
</comment>
<feature type="domain" description="Sialidase" evidence="2">
    <location>
        <begin position="92"/>
        <end position="443"/>
    </location>
</feature>
<evidence type="ECO:0000313" key="4">
    <source>
        <dbReference type="EMBL" id="PWV01880.1"/>
    </source>
</evidence>
<dbReference type="VEuPathDB" id="TriTrypDB:TCDM_12041"/>
<dbReference type="VEuPathDB" id="TriTrypDB:TcCLB.503533.30"/>
<protein>
    <submittedName>
        <fullName evidence="4">Putative trans-sialidase, Group VI</fullName>
    </submittedName>
</protein>
<dbReference type="SUPFAM" id="SSF50939">
    <property type="entry name" value="Sialidases"/>
    <property type="match status" value="1"/>
</dbReference>
<dbReference type="Pfam" id="PF13859">
    <property type="entry name" value="BNR_3"/>
    <property type="match status" value="1"/>
</dbReference>
<accession>A0A2V2VZS1</accession>
<dbReference type="Pfam" id="PF22925">
    <property type="entry name" value="TS_C"/>
    <property type="match status" value="1"/>
</dbReference>
<dbReference type="VEuPathDB" id="TriTrypDB:TcCL_Unassigned02694"/>
<proteinExistence type="predicted"/>
<organism evidence="4 5">
    <name type="scientific">Trypanosoma cruzi</name>
    <dbReference type="NCBI Taxonomy" id="5693"/>
    <lineage>
        <taxon>Eukaryota</taxon>
        <taxon>Discoba</taxon>
        <taxon>Euglenozoa</taxon>
        <taxon>Kinetoplastea</taxon>
        <taxon>Metakinetoplastina</taxon>
        <taxon>Trypanosomatida</taxon>
        <taxon>Trypanosomatidae</taxon>
        <taxon>Trypanosoma</taxon>
        <taxon>Schizotrypanum</taxon>
    </lineage>
</organism>
<dbReference type="VEuPathDB" id="TriTrypDB:Tc_MARK_5776"/>
<evidence type="ECO:0000313" key="5">
    <source>
        <dbReference type="Proteomes" id="UP000246121"/>
    </source>
</evidence>
<dbReference type="Proteomes" id="UP000246121">
    <property type="component" value="Unassembled WGS sequence"/>
</dbReference>
<dbReference type="Gene3D" id="2.60.120.200">
    <property type="match status" value="1"/>
</dbReference>
<dbReference type="Gene3D" id="2.120.10.10">
    <property type="match status" value="1"/>
</dbReference>
<dbReference type="GO" id="GO:0004308">
    <property type="term" value="F:exo-alpha-sialidase activity"/>
    <property type="evidence" value="ECO:0007669"/>
    <property type="project" value="InterPro"/>
</dbReference>
<feature type="compositionally biased region" description="Basic and acidic residues" evidence="1">
    <location>
        <begin position="25"/>
        <end position="34"/>
    </location>
</feature>
<reference evidence="4 5" key="1">
    <citation type="journal article" date="2018" name="Microb. Genom.">
        <title>Expanding an expanded genome: long-read sequencing of Trypanosoma cruzi.</title>
        <authorList>
            <person name="Berna L."/>
            <person name="Rodriguez M."/>
            <person name="Chiribao M.L."/>
            <person name="Parodi-Talice A."/>
            <person name="Pita S."/>
            <person name="Rijo G."/>
            <person name="Alvarez-Valin F."/>
            <person name="Robello C."/>
        </authorList>
    </citation>
    <scope>NUCLEOTIDE SEQUENCE [LARGE SCALE GENOMIC DNA]</scope>
    <source>
        <strain evidence="4 5">Dm28c</strain>
    </source>
</reference>
<dbReference type="SUPFAM" id="SSF49899">
    <property type="entry name" value="Concanavalin A-like lectins/glucanases"/>
    <property type="match status" value="1"/>
</dbReference>
<evidence type="ECO:0000259" key="3">
    <source>
        <dbReference type="Pfam" id="PF22925"/>
    </source>
</evidence>